<accession>A0ABU1ZAI7</accession>
<evidence type="ECO:0000256" key="1">
    <source>
        <dbReference type="SAM" id="SignalP"/>
    </source>
</evidence>
<organism evidence="2 3">
    <name type="scientific">Pelomonas aquatica</name>
    <dbReference type="NCBI Taxonomy" id="431058"/>
    <lineage>
        <taxon>Bacteria</taxon>
        <taxon>Pseudomonadati</taxon>
        <taxon>Pseudomonadota</taxon>
        <taxon>Betaproteobacteria</taxon>
        <taxon>Burkholderiales</taxon>
        <taxon>Sphaerotilaceae</taxon>
        <taxon>Roseateles</taxon>
    </lineage>
</organism>
<feature type="chain" id="PRO_5047179297" evidence="1">
    <location>
        <begin position="20"/>
        <end position="290"/>
    </location>
</feature>
<keyword evidence="3" id="KW-1185">Reference proteome</keyword>
<gene>
    <name evidence="2" type="ORF">J2X16_002378</name>
</gene>
<name>A0ABU1ZAI7_9BURK</name>
<dbReference type="EMBL" id="JAVDXQ010000003">
    <property type="protein sequence ID" value="MDR7297031.1"/>
    <property type="molecule type" value="Genomic_DNA"/>
</dbReference>
<dbReference type="RefSeq" id="WP_310344795.1">
    <property type="nucleotide sequence ID" value="NZ_JAVDXQ010000003.1"/>
</dbReference>
<comment type="caution">
    <text evidence="2">The sequence shown here is derived from an EMBL/GenBank/DDBJ whole genome shotgun (WGS) entry which is preliminary data.</text>
</comment>
<dbReference type="SUPFAM" id="SSF53850">
    <property type="entry name" value="Periplasmic binding protein-like II"/>
    <property type="match status" value="1"/>
</dbReference>
<keyword evidence="1" id="KW-0732">Signal</keyword>
<proteinExistence type="predicted"/>
<protein>
    <submittedName>
        <fullName evidence="2">Uncharacterized protein (TIGR02285 family)</fullName>
    </submittedName>
</protein>
<evidence type="ECO:0000313" key="2">
    <source>
        <dbReference type="EMBL" id="MDR7297031.1"/>
    </source>
</evidence>
<evidence type="ECO:0000313" key="3">
    <source>
        <dbReference type="Proteomes" id="UP001180536"/>
    </source>
</evidence>
<dbReference type="Proteomes" id="UP001180536">
    <property type="component" value="Unassembled WGS sequence"/>
</dbReference>
<sequence length="290" mass="30919">MRTRAAGLALAAAAGAAQAAEPPVVTSITWVVSNTMAVPDGDRMRRPADELTQWLQGRLPGVVFKPVVANAERSWSLIREHKRACHAGAARTPERERLAYFTNTWLVPPPQLIVRHERQGDLPLDGQGAVDLPALLGDASLRGVVSQGRSYGPALDAMLGASPANPLLQRVFGGDYGSNLLPMLMQDRADYTLDYPNTLVALASRPAADTPLAALPVKGASDPVTSGVACPRTPWGLAAIRLIDGALGTPEGAAMLRDTLRISLPPDTQLAYRDAWDAFFKLRARPTPGL</sequence>
<reference evidence="2 3" key="1">
    <citation type="submission" date="2023-07" db="EMBL/GenBank/DDBJ databases">
        <title>Sorghum-associated microbial communities from plants grown in Nebraska, USA.</title>
        <authorList>
            <person name="Schachtman D."/>
        </authorList>
    </citation>
    <scope>NUCLEOTIDE SEQUENCE [LARGE SCALE GENOMIC DNA]</scope>
    <source>
        <strain evidence="2 3">BE310</strain>
    </source>
</reference>
<feature type="signal peptide" evidence="1">
    <location>
        <begin position="1"/>
        <end position="19"/>
    </location>
</feature>